<dbReference type="AlphaFoldDB" id="A0A841KPD9"/>
<sequence length="127" mass="14762">MSKLVFGYPFMLFAKCNCTNQIPIQAMEIHEQSENTALKYTLQCPVCGDHLHRVVNLNQEATDLTNSMNAFKVIPTLKDELAIIKLDTVKAKLQDDEIKLYGNYSHLRFWDNMVQKDIIKIHYKKED</sequence>
<reference evidence="1 2" key="1">
    <citation type="submission" date="2020-08" db="EMBL/GenBank/DDBJ databases">
        <title>Genomic Encyclopedia of Type Strains, Phase IV (KMG-IV): sequencing the most valuable type-strain genomes for metagenomic binning, comparative biology and taxonomic classification.</title>
        <authorList>
            <person name="Goeker M."/>
        </authorList>
    </citation>
    <scope>NUCLEOTIDE SEQUENCE [LARGE SCALE GENOMIC DNA]</scope>
    <source>
        <strain evidence="1 2">DSM 103526</strain>
    </source>
</reference>
<proteinExistence type="predicted"/>
<accession>A0A841KPD9</accession>
<gene>
    <name evidence="1" type="ORF">HNQ80_001260</name>
</gene>
<dbReference type="RefSeq" id="WP_184309233.1">
    <property type="nucleotide sequence ID" value="NZ_JACHEN010000006.1"/>
</dbReference>
<keyword evidence="2" id="KW-1185">Reference proteome</keyword>
<dbReference type="Proteomes" id="UP000579281">
    <property type="component" value="Unassembled WGS sequence"/>
</dbReference>
<organism evidence="1 2">
    <name type="scientific">Anaerosolibacter carboniphilus</name>
    <dbReference type="NCBI Taxonomy" id="1417629"/>
    <lineage>
        <taxon>Bacteria</taxon>
        <taxon>Bacillati</taxon>
        <taxon>Bacillota</taxon>
        <taxon>Clostridia</taxon>
        <taxon>Peptostreptococcales</taxon>
        <taxon>Thermotaleaceae</taxon>
        <taxon>Anaerosolibacter</taxon>
    </lineage>
</organism>
<name>A0A841KPD9_9FIRM</name>
<comment type="caution">
    <text evidence="1">The sequence shown here is derived from an EMBL/GenBank/DDBJ whole genome shotgun (WGS) entry which is preliminary data.</text>
</comment>
<evidence type="ECO:0000313" key="2">
    <source>
        <dbReference type="Proteomes" id="UP000579281"/>
    </source>
</evidence>
<evidence type="ECO:0000313" key="1">
    <source>
        <dbReference type="EMBL" id="MBB6215171.1"/>
    </source>
</evidence>
<dbReference type="EMBL" id="JACHEN010000006">
    <property type="protein sequence ID" value="MBB6215171.1"/>
    <property type="molecule type" value="Genomic_DNA"/>
</dbReference>
<protein>
    <submittedName>
        <fullName evidence="1">Uncharacterized protein</fullName>
    </submittedName>
</protein>